<evidence type="ECO:0000313" key="1">
    <source>
        <dbReference type="EMBL" id="JAE10776.1"/>
    </source>
</evidence>
<proteinExistence type="predicted"/>
<reference evidence="1" key="1">
    <citation type="submission" date="2014-09" db="EMBL/GenBank/DDBJ databases">
        <authorList>
            <person name="Magalhaes I.L.F."/>
            <person name="Oliveira U."/>
            <person name="Santos F.R."/>
            <person name="Vidigal T.H.D.A."/>
            <person name="Brescovit A.D."/>
            <person name="Santos A.J."/>
        </authorList>
    </citation>
    <scope>NUCLEOTIDE SEQUENCE</scope>
    <source>
        <tissue evidence="1">Shoot tissue taken approximately 20 cm above the soil surface</tissue>
    </source>
</reference>
<reference evidence="1" key="2">
    <citation type="journal article" date="2015" name="Data Brief">
        <title>Shoot transcriptome of the giant reed, Arundo donax.</title>
        <authorList>
            <person name="Barrero R.A."/>
            <person name="Guerrero F.D."/>
            <person name="Moolhuijzen P."/>
            <person name="Goolsby J.A."/>
            <person name="Tidwell J."/>
            <person name="Bellgard S.E."/>
            <person name="Bellgard M.I."/>
        </authorList>
    </citation>
    <scope>NUCLEOTIDE SEQUENCE</scope>
    <source>
        <tissue evidence="1">Shoot tissue taken approximately 20 cm above the soil surface</tissue>
    </source>
</reference>
<name>A0A0A9FKW6_ARUDO</name>
<dbReference type="AlphaFoldDB" id="A0A0A9FKW6"/>
<organism evidence="1">
    <name type="scientific">Arundo donax</name>
    <name type="common">Giant reed</name>
    <name type="synonym">Donax arundinaceus</name>
    <dbReference type="NCBI Taxonomy" id="35708"/>
    <lineage>
        <taxon>Eukaryota</taxon>
        <taxon>Viridiplantae</taxon>
        <taxon>Streptophyta</taxon>
        <taxon>Embryophyta</taxon>
        <taxon>Tracheophyta</taxon>
        <taxon>Spermatophyta</taxon>
        <taxon>Magnoliopsida</taxon>
        <taxon>Liliopsida</taxon>
        <taxon>Poales</taxon>
        <taxon>Poaceae</taxon>
        <taxon>PACMAD clade</taxon>
        <taxon>Arundinoideae</taxon>
        <taxon>Arundineae</taxon>
        <taxon>Arundo</taxon>
    </lineage>
</organism>
<dbReference type="EMBL" id="GBRH01187120">
    <property type="protein sequence ID" value="JAE10776.1"/>
    <property type="molecule type" value="Transcribed_RNA"/>
</dbReference>
<protein>
    <submittedName>
        <fullName evidence="1">Uncharacterized protein</fullName>
    </submittedName>
</protein>
<sequence>MEVMEKIHGGPGETGFLL</sequence>
<accession>A0A0A9FKW6</accession>